<keyword evidence="10 13" id="KW-1133">Transmembrane helix</keyword>
<dbReference type="InterPro" id="IPR052023">
    <property type="entry name" value="Histidine_kinase_KdpD"/>
</dbReference>
<dbReference type="InterPro" id="IPR003594">
    <property type="entry name" value="HATPase_dom"/>
</dbReference>
<dbReference type="PANTHER" id="PTHR45569:SF1">
    <property type="entry name" value="SENSOR PROTEIN KDPD"/>
    <property type="match status" value="1"/>
</dbReference>
<dbReference type="Gene3D" id="3.40.50.620">
    <property type="entry name" value="HUPs"/>
    <property type="match status" value="1"/>
</dbReference>
<dbReference type="Gene3D" id="3.30.565.10">
    <property type="entry name" value="Histidine kinase-like ATPase, C-terminal domain"/>
    <property type="match status" value="1"/>
</dbReference>
<evidence type="ECO:0000256" key="7">
    <source>
        <dbReference type="ARBA" id="ARBA00022741"/>
    </source>
</evidence>
<keyword evidence="16" id="KW-1185">Reference proteome</keyword>
<gene>
    <name evidence="15" type="primary">kdpD</name>
    <name evidence="15" type="ordered locus">Geob_2988</name>
</gene>
<dbReference type="InterPro" id="IPR038318">
    <property type="entry name" value="KdpD_sf"/>
</dbReference>
<evidence type="ECO:0000256" key="2">
    <source>
        <dbReference type="ARBA" id="ARBA00004141"/>
    </source>
</evidence>
<dbReference type="Pfam" id="PF00512">
    <property type="entry name" value="HisKA"/>
    <property type="match status" value="1"/>
</dbReference>
<dbReference type="CDD" id="cd01987">
    <property type="entry name" value="USP_KdpD-like"/>
    <property type="match status" value="1"/>
</dbReference>
<feature type="transmembrane region" description="Helical" evidence="13">
    <location>
        <begin position="250"/>
        <end position="271"/>
    </location>
</feature>
<keyword evidence="5" id="KW-0808">Transferase</keyword>
<dbReference type="eggNOG" id="COG2205">
    <property type="taxonomic scope" value="Bacteria"/>
</dbReference>
<evidence type="ECO:0000256" key="9">
    <source>
        <dbReference type="ARBA" id="ARBA00022840"/>
    </source>
</evidence>
<keyword evidence="6 13" id="KW-0812">Transmembrane</keyword>
<dbReference type="CDD" id="cd00082">
    <property type="entry name" value="HisKA"/>
    <property type="match status" value="1"/>
</dbReference>
<comment type="subcellular location">
    <subcellularLocation>
        <location evidence="2">Membrane</location>
        <topology evidence="2">Multi-pass membrane protein</topology>
    </subcellularLocation>
</comment>
<protein>
    <recommendedName>
        <fullName evidence="3">histidine kinase</fullName>
        <ecNumber evidence="3">2.7.13.3</ecNumber>
    </recommendedName>
</protein>
<dbReference type="PROSITE" id="PS50109">
    <property type="entry name" value="HIS_KIN"/>
    <property type="match status" value="1"/>
</dbReference>
<keyword evidence="15" id="KW-0406">Ion transport</keyword>
<dbReference type="Proteomes" id="UP000007721">
    <property type="component" value="Chromosome"/>
</dbReference>
<evidence type="ECO:0000313" key="15">
    <source>
        <dbReference type="EMBL" id="ACM21331.1"/>
    </source>
</evidence>
<dbReference type="SUPFAM" id="SSF55781">
    <property type="entry name" value="GAF domain-like"/>
    <property type="match status" value="1"/>
</dbReference>
<dbReference type="EMBL" id="CP001390">
    <property type="protein sequence ID" value="ACM21331.1"/>
    <property type="molecule type" value="Genomic_DNA"/>
</dbReference>
<dbReference type="EC" id="2.7.13.3" evidence="3"/>
<accession>B9M2Y5</accession>
<dbReference type="InterPro" id="IPR036097">
    <property type="entry name" value="HisK_dim/P_sf"/>
</dbReference>
<dbReference type="Gene3D" id="1.10.287.130">
    <property type="match status" value="1"/>
</dbReference>
<dbReference type="PANTHER" id="PTHR45569">
    <property type="entry name" value="SENSOR PROTEIN KDPD"/>
    <property type="match status" value="1"/>
</dbReference>
<organism evidence="15 16">
    <name type="scientific">Geotalea daltonii (strain DSM 22248 / JCM 15807 / FRC-32)</name>
    <name type="common">Geobacter daltonii</name>
    <dbReference type="NCBI Taxonomy" id="316067"/>
    <lineage>
        <taxon>Bacteria</taxon>
        <taxon>Pseudomonadati</taxon>
        <taxon>Thermodesulfobacteriota</taxon>
        <taxon>Desulfuromonadia</taxon>
        <taxon>Geobacterales</taxon>
        <taxon>Geobacteraceae</taxon>
        <taxon>Geotalea</taxon>
    </lineage>
</organism>
<keyword evidence="12 13" id="KW-0472">Membrane</keyword>
<dbReference type="PRINTS" id="PR00344">
    <property type="entry name" value="BCTRLSENSOR"/>
</dbReference>
<dbReference type="CDD" id="cd00075">
    <property type="entry name" value="HATPase"/>
    <property type="match status" value="1"/>
</dbReference>
<dbReference type="InterPro" id="IPR025201">
    <property type="entry name" value="KdpD_TM"/>
</dbReference>
<evidence type="ECO:0000256" key="1">
    <source>
        <dbReference type="ARBA" id="ARBA00000085"/>
    </source>
</evidence>
<dbReference type="Gene3D" id="1.20.120.620">
    <property type="entry name" value="Backbone structure of the membrane domain of e. Coli histidine kinase receptor kdpd"/>
    <property type="match status" value="1"/>
</dbReference>
<evidence type="ECO:0000256" key="8">
    <source>
        <dbReference type="ARBA" id="ARBA00022777"/>
    </source>
</evidence>
<dbReference type="AlphaFoldDB" id="B9M2Y5"/>
<evidence type="ECO:0000256" key="11">
    <source>
        <dbReference type="ARBA" id="ARBA00023012"/>
    </source>
</evidence>
<dbReference type="STRING" id="316067.Geob_2988"/>
<keyword evidence="11" id="KW-0902">Two-component regulatory system</keyword>
<sequence>MVAMTECIAKDDIQETEFPVSYGPIPFGERLMVCVSGSPFSDKLIRTTHHLAKGMNSPWMVVYIETTAGGRHLQENRERVWNNLRLAETLGAQIETVTAASVAEAIVDFAVSHKVTKIVVGKPKKPRWLEFLRPPLVDRIIYLSGYIDVYVVSIDQVETKRERNFFRKTPPWAGYATGVALVTAATLISKLVHNHIAPTNLVMIYLLVVVLAAVRLGRRAAILTATFSVLAFDFFIVPPHLTLAVSDSEYLITFLALFMVGVVISSLVATANERADAVRQREVQTSALYRLSRSLAAAVDVDSIVEAVVNNVGESLKAEVAVFLPDENRLKLHGVSHDSRWGDKEQIAAESAFYSTRTEEGEVMIPDGSNHLYLPLQTKGAVRGILGIKLNVEEEHQNQQVRRLLDAFAAQTAMALERAHLARQAEHAQILQAREKLERALLNSVSHDLRTPLVSITGALSTLRNEGCAPHEKGRLELVDAAWEEAERLNRFVGNLLDMTRVEAGELKLKKEPCDIQDLVGCALAPLDARLQDREVLIDLSDDLPLVQMDMVFMTQVLVNLLENGMKYSTPRTPLAIWAKTDDDLIILAVEDRGPGVPEKELVKIFDKFYRVPVPEGAGGTGLGLSICKGIVEAHGGTIRAENIEGGGLRVLVAIPLNKEA</sequence>
<keyword evidence="8 15" id="KW-0418">Kinase</keyword>
<keyword evidence="15" id="KW-0407">Ion channel</keyword>
<dbReference type="GO" id="GO:0042802">
    <property type="term" value="F:identical protein binding"/>
    <property type="evidence" value="ECO:0007669"/>
    <property type="project" value="UniProtKB-ARBA"/>
</dbReference>
<proteinExistence type="predicted"/>
<evidence type="ECO:0000256" key="5">
    <source>
        <dbReference type="ARBA" id="ARBA00022679"/>
    </source>
</evidence>
<dbReference type="InterPro" id="IPR036890">
    <property type="entry name" value="HATPase_C_sf"/>
</dbReference>
<dbReference type="Pfam" id="PF13493">
    <property type="entry name" value="DUF4118"/>
    <property type="match status" value="1"/>
</dbReference>
<dbReference type="InterPro" id="IPR004358">
    <property type="entry name" value="Sig_transdc_His_kin-like_C"/>
</dbReference>
<dbReference type="Gene3D" id="3.30.450.40">
    <property type="match status" value="1"/>
</dbReference>
<dbReference type="GO" id="GO:0000155">
    <property type="term" value="F:phosphorelay sensor kinase activity"/>
    <property type="evidence" value="ECO:0007669"/>
    <property type="project" value="InterPro"/>
</dbReference>
<dbReference type="InterPro" id="IPR003661">
    <property type="entry name" value="HisK_dim/P_dom"/>
</dbReference>
<evidence type="ECO:0000256" key="12">
    <source>
        <dbReference type="ARBA" id="ARBA00023136"/>
    </source>
</evidence>
<evidence type="ECO:0000313" key="16">
    <source>
        <dbReference type="Proteomes" id="UP000007721"/>
    </source>
</evidence>
<feature type="transmembrane region" description="Helical" evidence="13">
    <location>
        <begin position="172"/>
        <end position="189"/>
    </location>
</feature>
<feature type="domain" description="Histidine kinase" evidence="14">
    <location>
        <begin position="444"/>
        <end position="659"/>
    </location>
</feature>
<dbReference type="SMART" id="SM00387">
    <property type="entry name" value="HATPase_c"/>
    <property type="match status" value="1"/>
</dbReference>
<feature type="transmembrane region" description="Helical" evidence="13">
    <location>
        <begin position="221"/>
        <end position="238"/>
    </location>
</feature>
<keyword evidence="7" id="KW-0547">Nucleotide-binding</keyword>
<dbReference type="InterPro" id="IPR029016">
    <property type="entry name" value="GAF-like_dom_sf"/>
</dbReference>
<keyword evidence="4" id="KW-0597">Phosphoprotein</keyword>
<keyword evidence="9" id="KW-0067">ATP-binding</keyword>
<evidence type="ECO:0000256" key="4">
    <source>
        <dbReference type="ARBA" id="ARBA00022553"/>
    </source>
</evidence>
<feature type="transmembrane region" description="Helical" evidence="13">
    <location>
        <begin position="195"/>
        <end position="214"/>
    </location>
</feature>
<dbReference type="SUPFAM" id="SSF55874">
    <property type="entry name" value="ATPase domain of HSP90 chaperone/DNA topoisomerase II/histidine kinase"/>
    <property type="match status" value="1"/>
</dbReference>
<dbReference type="InterPro" id="IPR005467">
    <property type="entry name" value="His_kinase_dom"/>
</dbReference>
<evidence type="ECO:0000256" key="3">
    <source>
        <dbReference type="ARBA" id="ARBA00012438"/>
    </source>
</evidence>
<comment type="catalytic activity">
    <reaction evidence="1">
        <text>ATP + protein L-histidine = ADP + protein N-phospho-L-histidine.</text>
        <dbReference type="EC" id="2.7.13.3"/>
    </reaction>
</comment>
<evidence type="ECO:0000259" key="14">
    <source>
        <dbReference type="PROSITE" id="PS50109"/>
    </source>
</evidence>
<reference evidence="15 16" key="1">
    <citation type="submission" date="2009-01" db="EMBL/GenBank/DDBJ databases">
        <title>Complete sequence of Geobacter sp. FRC-32.</title>
        <authorList>
            <consortium name="US DOE Joint Genome Institute"/>
            <person name="Lucas S."/>
            <person name="Copeland A."/>
            <person name="Lapidus A."/>
            <person name="Glavina del Rio T."/>
            <person name="Dalin E."/>
            <person name="Tice H."/>
            <person name="Bruce D."/>
            <person name="Goodwin L."/>
            <person name="Pitluck S."/>
            <person name="Saunders E."/>
            <person name="Brettin T."/>
            <person name="Detter J.C."/>
            <person name="Han C."/>
            <person name="Larimer F."/>
            <person name="Land M."/>
            <person name="Hauser L."/>
            <person name="Kyrpides N."/>
            <person name="Ovchinnikova G."/>
            <person name="Kostka J."/>
            <person name="Richardson P."/>
        </authorList>
    </citation>
    <scope>NUCLEOTIDE SEQUENCE [LARGE SCALE GENOMIC DNA]</scope>
    <source>
        <strain evidence="16">DSM 22248 / JCM 15807 / FRC-32</strain>
    </source>
</reference>
<dbReference type="InterPro" id="IPR003018">
    <property type="entry name" value="GAF"/>
</dbReference>
<dbReference type="Pfam" id="PF13492">
    <property type="entry name" value="GAF_3"/>
    <property type="match status" value="1"/>
</dbReference>
<dbReference type="FunFam" id="3.30.565.10:FF:000042">
    <property type="entry name" value="Two-component sensor histidine kinase KdpD"/>
    <property type="match status" value="1"/>
</dbReference>
<dbReference type="InterPro" id="IPR014729">
    <property type="entry name" value="Rossmann-like_a/b/a_fold"/>
</dbReference>
<dbReference type="OrthoDB" id="9806130at2"/>
<evidence type="ECO:0000256" key="6">
    <source>
        <dbReference type="ARBA" id="ARBA00022692"/>
    </source>
</evidence>
<dbReference type="SUPFAM" id="SSF47384">
    <property type="entry name" value="Homodimeric domain of signal transducing histidine kinase"/>
    <property type="match status" value="1"/>
</dbReference>
<keyword evidence="15" id="KW-0813">Transport</keyword>
<dbReference type="HOGENOM" id="CLU_000445_113_1_7"/>
<dbReference type="Pfam" id="PF02518">
    <property type="entry name" value="HATPase_c"/>
    <property type="match status" value="1"/>
</dbReference>
<name>B9M2Y5_GEODF</name>
<dbReference type="KEGG" id="geo:Geob_2988"/>
<dbReference type="GO" id="GO:0005524">
    <property type="term" value="F:ATP binding"/>
    <property type="evidence" value="ECO:0007669"/>
    <property type="project" value="UniProtKB-KW"/>
</dbReference>
<dbReference type="GO" id="GO:0005886">
    <property type="term" value="C:plasma membrane"/>
    <property type="evidence" value="ECO:0007669"/>
    <property type="project" value="TreeGrafter"/>
</dbReference>
<dbReference type="GO" id="GO:0034220">
    <property type="term" value="P:monoatomic ion transmembrane transport"/>
    <property type="evidence" value="ECO:0007669"/>
    <property type="project" value="UniProtKB-KW"/>
</dbReference>
<evidence type="ECO:0000256" key="10">
    <source>
        <dbReference type="ARBA" id="ARBA00022989"/>
    </source>
</evidence>
<evidence type="ECO:0000256" key="13">
    <source>
        <dbReference type="SAM" id="Phobius"/>
    </source>
</evidence>
<dbReference type="SUPFAM" id="SSF52402">
    <property type="entry name" value="Adenine nucleotide alpha hydrolases-like"/>
    <property type="match status" value="1"/>
</dbReference>
<dbReference type="SMART" id="SM00388">
    <property type="entry name" value="HisKA"/>
    <property type="match status" value="1"/>
</dbReference>